<name>A0A6J8BIG2_MYTCO</name>
<protein>
    <submittedName>
        <fullName evidence="2">Uncharacterized protein</fullName>
    </submittedName>
</protein>
<dbReference type="Proteomes" id="UP000507470">
    <property type="component" value="Unassembled WGS sequence"/>
</dbReference>
<dbReference type="PANTHER" id="PTHR46609">
    <property type="entry name" value="EXONUCLEASE, PHAGE-TYPE/RECB, C-TERMINAL DOMAIN-CONTAINING PROTEIN"/>
    <property type="match status" value="1"/>
</dbReference>
<dbReference type="EMBL" id="CACVKT020003356">
    <property type="protein sequence ID" value="CAC5383201.1"/>
    <property type="molecule type" value="Genomic_DNA"/>
</dbReference>
<dbReference type="InterPro" id="IPR051703">
    <property type="entry name" value="NF-kappa-B_Signaling_Reg"/>
</dbReference>
<sequence>MFDPIDTEKEEILTSFAIAMRGILPNACIFRGLPKEDINEHHTEADEEIIEDHKETEDPTGTETNHSYYTQVQGQIAITGRKWCDLFIFTVNELLFPKLDSVEQLPEPMVVETSVCTTQTYFCPTCNNVIKESENVSNYSERSVGCDKCEL</sequence>
<proteinExistence type="predicted"/>
<accession>A0A6J8BIG2</accession>
<gene>
    <name evidence="2" type="ORF">MCOR_18967</name>
</gene>
<keyword evidence="3" id="KW-1185">Reference proteome</keyword>
<dbReference type="OrthoDB" id="261614at2759"/>
<organism evidence="2 3">
    <name type="scientific">Mytilus coruscus</name>
    <name type="common">Sea mussel</name>
    <dbReference type="NCBI Taxonomy" id="42192"/>
    <lineage>
        <taxon>Eukaryota</taxon>
        <taxon>Metazoa</taxon>
        <taxon>Spiralia</taxon>
        <taxon>Lophotrochozoa</taxon>
        <taxon>Mollusca</taxon>
        <taxon>Bivalvia</taxon>
        <taxon>Autobranchia</taxon>
        <taxon>Pteriomorphia</taxon>
        <taxon>Mytilida</taxon>
        <taxon>Mytiloidea</taxon>
        <taxon>Mytilidae</taxon>
        <taxon>Mytilinae</taxon>
        <taxon>Mytilus</taxon>
    </lineage>
</organism>
<evidence type="ECO:0000256" key="1">
    <source>
        <dbReference type="SAM" id="MobiDB-lite"/>
    </source>
</evidence>
<evidence type="ECO:0000313" key="3">
    <source>
        <dbReference type="Proteomes" id="UP000507470"/>
    </source>
</evidence>
<evidence type="ECO:0000313" key="2">
    <source>
        <dbReference type="EMBL" id="CAC5383201.1"/>
    </source>
</evidence>
<dbReference type="InterPro" id="IPR011604">
    <property type="entry name" value="PDDEXK-like_dom_sf"/>
</dbReference>
<dbReference type="Gene3D" id="3.90.320.10">
    <property type="match status" value="1"/>
</dbReference>
<reference evidence="2 3" key="1">
    <citation type="submission" date="2020-06" db="EMBL/GenBank/DDBJ databases">
        <authorList>
            <person name="Li R."/>
            <person name="Bekaert M."/>
        </authorList>
    </citation>
    <scope>NUCLEOTIDE SEQUENCE [LARGE SCALE GENOMIC DNA]</scope>
    <source>
        <strain evidence="3">wild</strain>
    </source>
</reference>
<feature type="region of interest" description="Disordered" evidence="1">
    <location>
        <begin position="45"/>
        <end position="65"/>
    </location>
</feature>
<dbReference type="AlphaFoldDB" id="A0A6J8BIG2"/>
<dbReference type="PANTHER" id="PTHR46609:SF8">
    <property type="entry name" value="YQAJ VIRAL RECOMBINASE DOMAIN-CONTAINING PROTEIN"/>
    <property type="match status" value="1"/>
</dbReference>